<evidence type="ECO:0000256" key="2">
    <source>
        <dbReference type="ARBA" id="ARBA00006027"/>
    </source>
</evidence>
<proteinExistence type="inferred from homology"/>
<dbReference type="InterPro" id="IPR012334">
    <property type="entry name" value="Pectin_lyas_fold"/>
</dbReference>
<dbReference type="Pfam" id="PF01095">
    <property type="entry name" value="Pectinesterase"/>
    <property type="match status" value="1"/>
</dbReference>
<dbReference type="SUPFAM" id="SSF51126">
    <property type="entry name" value="Pectin lyase-like"/>
    <property type="match status" value="1"/>
</dbReference>
<dbReference type="InterPro" id="IPR035513">
    <property type="entry name" value="Invertase/methylesterase_inhib"/>
</dbReference>
<dbReference type="InterPro" id="IPR018040">
    <property type="entry name" value="Pectinesterase_Tyr_AS"/>
</dbReference>
<organism evidence="9 10">
    <name type="scientific">Macleaya cordata</name>
    <name type="common">Five-seeded plume-poppy</name>
    <name type="synonym">Bocconia cordata</name>
    <dbReference type="NCBI Taxonomy" id="56857"/>
    <lineage>
        <taxon>Eukaryota</taxon>
        <taxon>Viridiplantae</taxon>
        <taxon>Streptophyta</taxon>
        <taxon>Embryophyta</taxon>
        <taxon>Tracheophyta</taxon>
        <taxon>Spermatophyta</taxon>
        <taxon>Magnoliopsida</taxon>
        <taxon>Ranunculales</taxon>
        <taxon>Papaveraceae</taxon>
        <taxon>Papaveroideae</taxon>
        <taxon>Macleaya</taxon>
    </lineage>
</organism>
<dbReference type="PROSITE" id="PS00800">
    <property type="entry name" value="PECTINESTERASE_1"/>
    <property type="match status" value="1"/>
</dbReference>
<sequence length="498" mass="55266">MYPVFSYDTPEYIKHWCSQTPNPQPCEYFMTQNPNSHVIKGEKDFQKLSIQIALDRAIRAKTHTLSLGPKCRDEREKAAWADCLELYEDTILQLNRTIDPYNGCTNFDQQTWLSAALTNLETCQTGFMELGVTDFILPLLSNNVSKLICNTLAINKLPPSEEKYKDGFPAWTTAGDRKLLQSSSPAADLVVAQDGSGDFKTIKEAVDAVSSRRKGSGRFVIYVKGGTYKENVEVGKNVKNIMFRGDGIGKTIVTGSRSVKGGSTTFNSATVVISGERFIARDMTFVNSAGPSNGQAVALRSGADLSVFYRCSFRAYQDTLYVHSQRQFYKECDIYGTVDFIFGNAAVVFQNCDIYARRPNSGQSITITAQGRSDPNQNTGISIHNSRVLADSDLPTSVKTYLGRPWREYSRTVFLQTFLDSLVNPAGWLEWDSESSLSRLYYGEYKNTGPGSSTSNRVKWGGYRVITSATEAARFNVANFIAGNSWLPSTNVPFTLGL</sequence>
<dbReference type="OrthoDB" id="2019149at2759"/>
<dbReference type="GO" id="GO:0030599">
    <property type="term" value="F:pectinesterase activity"/>
    <property type="evidence" value="ECO:0007669"/>
    <property type="project" value="UniProtKB-UniRule"/>
</dbReference>
<dbReference type="NCBIfam" id="TIGR01614">
    <property type="entry name" value="PME_inhib"/>
    <property type="match status" value="1"/>
</dbReference>
<keyword evidence="10" id="KW-1185">Reference proteome</keyword>
<comment type="function">
    <text evidence="7">Acts in the modification of cell walls via demethylesterification of cell wall pectin.</text>
</comment>
<dbReference type="InterPro" id="IPR006501">
    <property type="entry name" value="Pectinesterase_inhib_dom"/>
</dbReference>
<dbReference type="FunCoup" id="A0A200QC74">
    <property type="interactions" value="170"/>
</dbReference>
<comment type="similarity">
    <text evidence="2">In the N-terminal section; belongs to the PMEI family.</text>
</comment>
<evidence type="ECO:0000256" key="1">
    <source>
        <dbReference type="ARBA" id="ARBA00005184"/>
    </source>
</evidence>
<keyword evidence="4 7" id="KW-0378">Hydrolase</keyword>
<dbReference type="GO" id="GO:0004857">
    <property type="term" value="F:enzyme inhibitor activity"/>
    <property type="evidence" value="ECO:0007669"/>
    <property type="project" value="InterPro"/>
</dbReference>
<dbReference type="CDD" id="cd15798">
    <property type="entry name" value="PMEI-like_3"/>
    <property type="match status" value="1"/>
</dbReference>
<feature type="domain" description="Pectinesterase inhibitor" evidence="8">
    <location>
        <begin position="8"/>
        <end position="154"/>
    </location>
</feature>
<dbReference type="SMART" id="SM00856">
    <property type="entry name" value="PMEI"/>
    <property type="match status" value="1"/>
</dbReference>
<dbReference type="InterPro" id="IPR000070">
    <property type="entry name" value="Pectinesterase_cat"/>
</dbReference>
<keyword evidence="5 7" id="KW-0063">Aspartyl esterase</keyword>
<accession>A0A200QC74</accession>
<protein>
    <recommendedName>
        <fullName evidence="7">Pectinesterase</fullName>
        <ecNumber evidence="7">3.1.1.11</ecNumber>
    </recommendedName>
</protein>
<evidence type="ECO:0000256" key="4">
    <source>
        <dbReference type="ARBA" id="ARBA00022801"/>
    </source>
</evidence>
<dbReference type="GO" id="GO:0045490">
    <property type="term" value="P:pectin catabolic process"/>
    <property type="evidence" value="ECO:0007669"/>
    <property type="project" value="UniProtKB-UniRule"/>
</dbReference>
<dbReference type="PROSITE" id="PS00503">
    <property type="entry name" value="PECTINESTERASE_2"/>
    <property type="match status" value="1"/>
</dbReference>
<evidence type="ECO:0000256" key="3">
    <source>
        <dbReference type="ARBA" id="ARBA00007786"/>
    </source>
</evidence>
<feature type="active site" evidence="6">
    <location>
        <position position="339"/>
    </location>
</feature>
<dbReference type="AlphaFoldDB" id="A0A200QC74"/>
<comment type="caution">
    <text evidence="9">The sequence shown here is derived from an EMBL/GenBank/DDBJ whole genome shotgun (WGS) entry which is preliminary data.</text>
</comment>
<dbReference type="EC" id="3.1.1.11" evidence="7"/>
<dbReference type="InParanoid" id="A0A200QC74"/>
<dbReference type="Pfam" id="PF04043">
    <property type="entry name" value="PMEI"/>
    <property type="match status" value="1"/>
</dbReference>
<dbReference type="OMA" id="FLTHNSN"/>
<dbReference type="SUPFAM" id="SSF101148">
    <property type="entry name" value="Plant invertase/pectin methylesterase inhibitor"/>
    <property type="match status" value="1"/>
</dbReference>
<dbReference type="Proteomes" id="UP000195402">
    <property type="component" value="Unassembled WGS sequence"/>
</dbReference>
<comment type="subcellular location">
    <subcellularLocation>
        <location evidence="7">Secreted</location>
        <location evidence="7">Cell wall</location>
    </subcellularLocation>
</comment>
<dbReference type="EMBL" id="MVGT01002363">
    <property type="protein sequence ID" value="OVA08064.1"/>
    <property type="molecule type" value="Genomic_DNA"/>
</dbReference>
<comment type="catalytic activity">
    <reaction evidence="7">
        <text>[(1-&gt;4)-alpha-D-galacturonosyl methyl ester](n) + n H2O = [(1-&gt;4)-alpha-D-galacturonosyl](n) + n methanol + n H(+)</text>
        <dbReference type="Rhea" id="RHEA:22380"/>
        <dbReference type="Rhea" id="RHEA-COMP:14570"/>
        <dbReference type="Rhea" id="RHEA-COMP:14573"/>
        <dbReference type="ChEBI" id="CHEBI:15377"/>
        <dbReference type="ChEBI" id="CHEBI:15378"/>
        <dbReference type="ChEBI" id="CHEBI:17790"/>
        <dbReference type="ChEBI" id="CHEBI:140522"/>
        <dbReference type="ChEBI" id="CHEBI:140523"/>
        <dbReference type="EC" id="3.1.1.11"/>
    </reaction>
</comment>
<dbReference type="Gene3D" id="1.20.140.40">
    <property type="entry name" value="Invertase/pectin methylesterase inhibitor family protein"/>
    <property type="match status" value="1"/>
</dbReference>
<dbReference type="InterPro" id="IPR011050">
    <property type="entry name" value="Pectin_lyase_fold/virulence"/>
</dbReference>
<dbReference type="PANTHER" id="PTHR31707">
    <property type="entry name" value="PECTINESTERASE"/>
    <property type="match status" value="1"/>
</dbReference>
<comment type="similarity">
    <text evidence="3">In the C-terminal section; belongs to the pectinesterase family.</text>
</comment>
<dbReference type="Gene3D" id="2.160.20.10">
    <property type="entry name" value="Single-stranded right-handed beta-helix, Pectin lyase-like"/>
    <property type="match status" value="1"/>
</dbReference>
<evidence type="ECO:0000256" key="7">
    <source>
        <dbReference type="RuleBase" id="RU000589"/>
    </source>
</evidence>
<name>A0A200QC74_MACCD</name>
<gene>
    <name evidence="9" type="ORF">BVC80_1729g7</name>
</gene>
<keyword evidence="7" id="KW-0961">Cell wall biogenesis/degradation</keyword>
<evidence type="ECO:0000313" key="10">
    <source>
        <dbReference type="Proteomes" id="UP000195402"/>
    </source>
</evidence>
<dbReference type="GO" id="GO:0042545">
    <property type="term" value="P:cell wall modification"/>
    <property type="evidence" value="ECO:0007669"/>
    <property type="project" value="UniProtKB-UniRule"/>
</dbReference>
<comment type="pathway">
    <text evidence="1 7">Glycan metabolism; pectin degradation; 2-dehydro-3-deoxy-D-gluconate from pectin: step 1/5.</text>
</comment>
<evidence type="ECO:0000256" key="6">
    <source>
        <dbReference type="PROSITE-ProRule" id="PRU10040"/>
    </source>
</evidence>
<keyword evidence="7" id="KW-0134">Cell wall</keyword>
<evidence type="ECO:0000259" key="8">
    <source>
        <dbReference type="SMART" id="SM00856"/>
    </source>
</evidence>
<dbReference type="InterPro" id="IPR033131">
    <property type="entry name" value="Pectinesterase_Asp_AS"/>
</dbReference>
<evidence type="ECO:0000313" key="9">
    <source>
        <dbReference type="EMBL" id="OVA08064.1"/>
    </source>
</evidence>
<dbReference type="UniPathway" id="UPA00545">
    <property type="reaction ID" value="UER00823"/>
</dbReference>
<dbReference type="STRING" id="56857.A0A200QC74"/>
<dbReference type="FunFam" id="2.160.20.10:FF:000001">
    <property type="entry name" value="Pectinesterase"/>
    <property type="match status" value="1"/>
</dbReference>
<reference evidence="9 10" key="1">
    <citation type="journal article" date="2017" name="Mol. Plant">
        <title>The Genome of Medicinal Plant Macleaya cordata Provides New Insights into Benzylisoquinoline Alkaloids Metabolism.</title>
        <authorList>
            <person name="Liu X."/>
            <person name="Liu Y."/>
            <person name="Huang P."/>
            <person name="Ma Y."/>
            <person name="Qing Z."/>
            <person name="Tang Q."/>
            <person name="Cao H."/>
            <person name="Cheng P."/>
            <person name="Zheng Y."/>
            <person name="Yuan Z."/>
            <person name="Zhou Y."/>
            <person name="Liu J."/>
            <person name="Tang Z."/>
            <person name="Zhuo Y."/>
            <person name="Zhang Y."/>
            <person name="Yu L."/>
            <person name="Huang J."/>
            <person name="Yang P."/>
            <person name="Peng Q."/>
            <person name="Zhang J."/>
            <person name="Jiang W."/>
            <person name="Zhang Z."/>
            <person name="Lin K."/>
            <person name="Ro D.K."/>
            <person name="Chen X."/>
            <person name="Xiong X."/>
            <person name="Shang Y."/>
            <person name="Huang S."/>
            <person name="Zeng J."/>
        </authorList>
    </citation>
    <scope>NUCLEOTIDE SEQUENCE [LARGE SCALE GENOMIC DNA]</scope>
    <source>
        <strain evidence="10">cv. BLH2017</strain>
        <tissue evidence="9">Root</tissue>
    </source>
</reference>
<evidence type="ECO:0000256" key="5">
    <source>
        <dbReference type="ARBA" id="ARBA00023085"/>
    </source>
</evidence>
<keyword evidence="7" id="KW-0964">Secreted</keyword>